<organism evidence="2 3">
    <name type="scientific">Enterocloster hominis</name>
    <name type="common">ex Liu et al. 2021</name>
    <dbReference type="NCBI Taxonomy" id="2763663"/>
    <lineage>
        <taxon>Bacteria</taxon>
        <taxon>Bacillati</taxon>
        <taxon>Bacillota</taxon>
        <taxon>Clostridia</taxon>
        <taxon>Lachnospirales</taxon>
        <taxon>Lachnospiraceae</taxon>
        <taxon>Enterocloster</taxon>
    </lineage>
</organism>
<name>A0ABR7NUT0_9FIRM</name>
<dbReference type="EMBL" id="JACRTJ010000025">
    <property type="protein sequence ID" value="MBC8599880.1"/>
    <property type="molecule type" value="Genomic_DNA"/>
</dbReference>
<evidence type="ECO:0000313" key="2">
    <source>
        <dbReference type="EMBL" id="MBC8599880.1"/>
    </source>
</evidence>
<comment type="caution">
    <text evidence="2">The sequence shown here is derived from an EMBL/GenBank/DDBJ whole genome shotgun (WGS) entry which is preliminary data.</text>
</comment>
<sequence>MSSKTKIVVLRMKEIIYTAIFIGLAIFLILLFFFMFRSEKEAPAPTAESVSPAVYAPGVYSASLSLGRQNVNVEVAVSPDRISAVTLVPLSDSVAAMYPLIQPSMDALSAQILESQSLEGLEYPAGSQYTSMALMNAIKTAVAKAALPKEAP</sequence>
<keyword evidence="1" id="KW-1133">Transmembrane helix</keyword>
<evidence type="ECO:0008006" key="4">
    <source>
        <dbReference type="Google" id="ProtNLM"/>
    </source>
</evidence>
<keyword evidence="3" id="KW-1185">Reference proteome</keyword>
<reference evidence="2 3" key="1">
    <citation type="submission" date="2020-08" db="EMBL/GenBank/DDBJ databases">
        <title>Genome public.</title>
        <authorList>
            <person name="Liu C."/>
            <person name="Sun Q."/>
        </authorList>
    </citation>
    <scope>NUCLEOTIDE SEQUENCE [LARGE SCALE GENOMIC DNA]</scope>
    <source>
        <strain evidence="2 3">BX10</strain>
    </source>
</reference>
<gene>
    <name evidence="2" type="ORF">H8708_11700</name>
</gene>
<dbReference type="Proteomes" id="UP000647491">
    <property type="component" value="Unassembled WGS sequence"/>
</dbReference>
<evidence type="ECO:0000313" key="3">
    <source>
        <dbReference type="Proteomes" id="UP000647491"/>
    </source>
</evidence>
<dbReference type="RefSeq" id="WP_215654295.1">
    <property type="nucleotide sequence ID" value="NZ_JACRTJ010000025.1"/>
</dbReference>
<proteinExistence type="predicted"/>
<feature type="transmembrane region" description="Helical" evidence="1">
    <location>
        <begin position="15"/>
        <end position="36"/>
    </location>
</feature>
<evidence type="ECO:0000256" key="1">
    <source>
        <dbReference type="SAM" id="Phobius"/>
    </source>
</evidence>
<accession>A0ABR7NUT0</accession>
<keyword evidence="1" id="KW-0812">Transmembrane</keyword>
<keyword evidence="1" id="KW-0472">Membrane</keyword>
<protein>
    <recommendedName>
        <fullName evidence="4">FMN-binding protein</fullName>
    </recommendedName>
</protein>